<dbReference type="EMBL" id="CP006731">
    <property type="protein sequence ID" value="AHB68527.1"/>
    <property type="molecule type" value="Genomic_DNA"/>
</dbReference>
<evidence type="ECO:0000313" key="2">
    <source>
        <dbReference type="Proteomes" id="UP000018545"/>
    </source>
</evidence>
<evidence type="ECO:0000313" key="1">
    <source>
        <dbReference type="EMBL" id="AHB68527.1"/>
    </source>
</evidence>
<dbReference type="AlphaFoldDB" id="V5TUA5"/>
<proteinExistence type="predicted"/>
<dbReference type="HOGENOM" id="CLU_3327005_0_0_6"/>
<dbReference type="Proteomes" id="UP000018545">
    <property type="component" value="Chromosome"/>
</dbReference>
<dbReference type="PATRIC" id="fig|1401659.3.peg.158"/>
<dbReference type="KEGG" id="csi:P262_00238"/>
<accession>V5TUA5</accession>
<name>V5TUA5_9ENTR</name>
<reference evidence="1 2" key="1">
    <citation type="journal article" date="2014" name="Genome Announc.">
        <title>Complete Genome Sequence of Cronobacter sakazakii Strain CMCC 45402.</title>
        <authorList>
            <person name="Zhao Z."/>
            <person name="Wang L."/>
            <person name="Wang B."/>
            <person name="Liang H."/>
            <person name="Ye Q."/>
            <person name="Zeng M."/>
        </authorList>
    </citation>
    <scope>NUCLEOTIDE SEQUENCE [LARGE SCALE GENOMIC DNA]</scope>
    <source>
        <strain evidence="2">45402</strain>
    </source>
</reference>
<sequence length="38" mass="4215">MRKQRPAGRSRVAASYPLAPTKFRKALLIEQGFLLSGV</sequence>
<organism evidence="1 2">
    <name type="scientific">Cronobacter malonaticus</name>
    <dbReference type="NCBI Taxonomy" id="413503"/>
    <lineage>
        <taxon>Bacteria</taxon>
        <taxon>Pseudomonadati</taxon>
        <taxon>Pseudomonadota</taxon>
        <taxon>Gammaproteobacteria</taxon>
        <taxon>Enterobacterales</taxon>
        <taxon>Enterobacteriaceae</taxon>
        <taxon>Cronobacter</taxon>
    </lineage>
</organism>
<protein>
    <submittedName>
        <fullName evidence="1">Uncharacterized protein</fullName>
    </submittedName>
</protein>
<gene>
    <name evidence="1" type="ORF">P262_00238</name>
</gene>